<dbReference type="Pfam" id="PF05063">
    <property type="entry name" value="MT-A70"/>
    <property type="match status" value="1"/>
</dbReference>
<dbReference type="InterPro" id="IPR029063">
    <property type="entry name" value="SAM-dependent_MTases_sf"/>
</dbReference>
<dbReference type="EMBL" id="JAUTBL010000001">
    <property type="protein sequence ID" value="MDQ1183564.1"/>
    <property type="molecule type" value="Genomic_DNA"/>
</dbReference>
<dbReference type="PANTHER" id="PTHR12829">
    <property type="entry name" value="N6-ADENOSINE-METHYLTRANSFERASE"/>
    <property type="match status" value="1"/>
</dbReference>
<dbReference type="RefSeq" id="WP_306928546.1">
    <property type="nucleotide sequence ID" value="NZ_JAUTBL010000001.1"/>
</dbReference>
<keyword evidence="3" id="KW-0949">S-adenosyl-L-methionine</keyword>
<dbReference type="SUPFAM" id="SSF110849">
    <property type="entry name" value="ParB/Sulfiredoxin"/>
    <property type="match status" value="1"/>
</dbReference>
<evidence type="ECO:0000256" key="3">
    <source>
        <dbReference type="ARBA" id="ARBA00022691"/>
    </source>
</evidence>
<evidence type="ECO:0000313" key="6">
    <source>
        <dbReference type="EMBL" id="MDQ1183564.1"/>
    </source>
</evidence>
<evidence type="ECO:0000256" key="4">
    <source>
        <dbReference type="PROSITE-ProRule" id="PRU00489"/>
    </source>
</evidence>
<accession>A0ABU0UF41</accession>
<protein>
    <submittedName>
        <fullName evidence="6">N6-adenosine-specific RNA methylase IME4/ParB-like chromosome segregation protein Spo0J</fullName>
    </submittedName>
</protein>
<keyword evidence="7" id="KW-1185">Reference proteome</keyword>
<evidence type="ECO:0000256" key="2">
    <source>
        <dbReference type="ARBA" id="ARBA00022679"/>
    </source>
</evidence>
<dbReference type="InterPro" id="IPR007757">
    <property type="entry name" value="MT-A70-like"/>
</dbReference>
<dbReference type="Gene3D" id="3.90.1530.30">
    <property type="match status" value="1"/>
</dbReference>
<feature type="domain" description="ParB-like N-terminal" evidence="5">
    <location>
        <begin position="90"/>
        <end position="178"/>
    </location>
</feature>
<dbReference type="PROSITE" id="PS51143">
    <property type="entry name" value="MT_A70"/>
    <property type="match status" value="1"/>
</dbReference>
<dbReference type="Proteomes" id="UP001224781">
    <property type="component" value="Unassembled WGS sequence"/>
</dbReference>
<reference evidence="6 7" key="1">
    <citation type="submission" date="2023-07" db="EMBL/GenBank/DDBJ databases">
        <title>Functional and genomic diversity of the sorghum phyllosphere microbiome.</title>
        <authorList>
            <person name="Shade A."/>
        </authorList>
    </citation>
    <scope>NUCLEOTIDE SEQUENCE [LARGE SCALE GENOMIC DNA]</scope>
    <source>
        <strain evidence="6 7">SORGH_AS_1126</strain>
    </source>
</reference>
<organism evidence="6 7">
    <name type="scientific">Agrobacterium larrymoorei</name>
    <dbReference type="NCBI Taxonomy" id="160699"/>
    <lineage>
        <taxon>Bacteria</taxon>
        <taxon>Pseudomonadati</taxon>
        <taxon>Pseudomonadota</taxon>
        <taxon>Alphaproteobacteria</taxon>
        <taxon>Hyphomicrobiales</taxon>
        <taxon>Rhizobiaceae</taxon>
        <taxon>Rhizobium/Agrobacterium group</taxon>
        <taxon>Agrobacterium</taxon>
    </lineage>
</organism>
<keyword evidence="1" id="KW-0489">Methyltransferase</keyword>
<comment type="similarity">
    <text evidence="4">Belongs to the MT-A70-like family.</text>
</comment>
<gene>
    <name evidence="6" type="ORF">QE408_000686</name>
</gene>
<keyword evidence="2" id="KW-0808">Transferase</keyword>
<evidence type="ECO:0000256" key="1">
    <source>
        <dbReference type="ARBA" id="ARBA00022603"/>
    </source>
</evidence>
<proteinExistence type="inferred from homology"/>
<comment type="caution">
    <text evidence="6">The sequence shown here is derived from an EMBL/GenBank/DDBJ whole genome shotgun (WGS) entry which is preliminary data.</text>
</comment>
<dbReference type="SUPFAM" id="SSF53335">
    <property type="entry name" value="S-adenosyl-L-methionine-dependent methyltransferases"/>
    <property type="match status" value="1"/>
</dbReference>
<dbReference type="SMART" id="SM00470">
    <property type="entry name" value="ParB"/>
    <property type="match status" value="1"/>
</dbReference>
<dbReference type="InterPro" id="IPR003115">
    <property type="entry name" value="ParB_N"/>
</dbReference>
<name>A0ABU0UF41_9HYPH</name>
<evidence type="ECO:0000259" key="5">
    <source>
        <dbReference type="SMART" id="SM00470"/>
    </source>
</evidence>
<sequence length="523" mass="58526">MSVNGLPLPGEVGLSIVAAAVRDGKYRCEKPNEVVAACKAVANRYLTRDRKDGNLFRPGDNAIELIDRARELGKLPQADAVAIPARKVAILRDPQTIDAGDRLRELDEKTVLALMDSFKNHGQQSPIIVYGKETDVAVRLGAGGHRLETCRRLGVHVLCFHNDGDELDRQLCEIDENLIRADLTPSDRALFLARRKEIYLVKHPETAVGENQHTRVRQIGEGSEAKRFTAATAEATGQKERTVQRDIERGEKISVKALQMLRGTRHDKGVTLDQMKRLETHEAQERFARGLIDADKAIAAESKEIRTIQQASNRESRLRMVSLIAEHGRKGGEDMPRAAYPIGYADPPWEQEAWSDETGQDKGLRYPSMTVDAIKALCAGEKSPFTRDAVLLLWVTANRLPDGLAVLEAWGFQFVTSLVWDKVNIGMGRWSRDRHESLLIGKRGSLSLAPLMGTQPPSLYSEPKTEHSRKPVWYAEQIDRLWPDVRKLELFQRKDSLAEDDVRLNGTWDFWGNQAGTPEGGVK</sequence>
<dbReference type="PANTHER" id="PTHR12829:SF7">
    <property type="entry name" value="N6-ADENOSINE-METHYLTRANSFERASE CATALYTIC SUBUNIT"/>
    <property type="match status" value="1"/>
</dbReference>
<dbReference type="InterPro" id="IPR036086">
    <property type="entry name" value="ParB/Sulfiredoxin_sf"/>
</dbReference>
<evidence type="ECO:0000313" key="7">
    <source>
        <dbReference type="Proteomes" id="UP001224781"/>
    </source>
</evidence>